<evidence type="ECO:0000259" key="2">
    <source>
        <dbReference type="SMART" id="SM00327"/>
    </source>
</evidence>
<keyword evidence="1" id="KW-0472">Membrane</keyword>
<feature type="transmembrane region" description="Helical" evidence="1">
    <location>
        <begin position="6"/>
        <end position="24"/>
    </location>
</feature>
<dbReference type="CDD" id="cd00198">
    <property type="entry name" value="vWFA"/>
    <property type="match status" value="1"/>
</dbReference>
<name>A0ABN8G7H0_9BACL</name>
<dbReference type="InterPro" id="IPR024163">
    <property type="entry name" value="Aerotolerance_reg_N"/>
</dbReference>
<dbReference type="PANTHER" id="PTHR37464">
    <property type="entry name" value="BLL2463 PROTEIN"/>
    <property type="match status" value="1"/>
</dbReference>
<feature type="transmembrane region" description="Helical" evidence="1">
    <location>
        <begin position="59"/>
        <end position="81"/>
    </location>
</feature>
<dbReference type="EMBL" id="CAKMMF010000004">
    <property type="protein sequence ID" value="CAH1197718.1"/>
    <property type="molecule type" value="Genomic_DNA"/>
</dbReference>
<dbReference type="Pfam" id="PF13519">
    <property type="entry name" value="VWA_2"/>
    <property type="match status" value="1"/>
</dbReference>
<dbReference type="InterPro" id="IPR036465">
    <property type="entry name" value="vWFA_dom_sf"/>
</dbReference>
<dbReference type="RefSeq" id="WP_236339239.1">
    <property type="nucleotide sequence ID" value="NZ_CAKMMF010000004.1"/>
</dbReference>
<feature type="transmembrane region" description="Helical" evidence="1">
    <location>
        <begin position="644"/>
        <end position="663"/>
    </location>
</feature>
<feature type="domain" description="VWFA" evidence="2">
    <location>
        <begin position="87"/>
        <end position="272"/>
    </location>
</feature>
<organism evidence="3 4">
    <name type="scientific">Paenibacillus plantiphilus</name>
    <dbReference type="NCBI Taxonomy" id="2905650"/>
    <lineage>
        <taxon>Bacteria</taxon>
        <taxon>Bacillati</taxon>
        <taxon>Bacillota</taxon>
        <taxon>Bacilli</taxon>
        <taxon>Bacillales</taxon>
        <taxon>Paenibacillaceae</taxon>
        <taxon>Paenibacillus</taxon>
    </lineage>
</organism>
<keyword evidence="1" id="KW-0812">Transmembrane</keyword>
<keyword evidence="1" id="KW-1133">Transmembrane helix</keyword>
<dbReference type="Gene3D" id="3.40.50.410">
    <property type="entry name" value="von Willebrand factor, type A domain"/>
    <property type="match status" value="1"/>
</dbReference>
<evidence type="ECO:0000313" key="3">
    <source>
        <dbReference type="EMBL" id="CAH1197718.1"/>
    </source>
</evidence>
<dbReference type="SMART" id="SM00327">
    <property type="entry name" value="VWA"/>
    <property type="match status" value="1"/>
</dbReference>
<gene>
    <name evidence="3" type="ORF">PAECIP111893_00908</name>
</gene>
<evidence type="ECO:0000256" key="1">
    <source>
        <dbReference type="SAM" id="Phobius"/>
    </source>
</evidence>
<sequence length="669" mass="72442">MFFQSLTSLWFALSLPVIVLLYMLKRTYIDTEISSHLLWNRALKEQEANRPWQKLRRSLLLLLQLLAAALLVLALMNPGIWKTSGKSGHYVLVLDRSASMTGLAEPNSASGMQTRGMSKFEAAQSAALQWLEEGAGSDAEVTVIATGRDPQIVSLRERNKDKLEKAVTEMTPTFGEVDGAAAVSMADALLRDDEARMKGTIVLITDGSWPDAAAARGLSIQSPMEIVKVNGVEKANLAVAAFGVKADPAQPDQAIAVVTLRNDGDKPVEIKAGIYVDRNERPVGDASVHVAPGAWESVTVDNLPIAGVYKAQLEGAEDIYAADNVLYRFSASSKETTALLVTKGNLFLDKALQLAGIETIVVDPAAFEPQQNTTDAVDWIVLDSIPEEELSAPEWQQLIDSKPIWRMEDASSAPSSKSRVVEPQHNRVEITEHAVTRFLSFEDTHIAKLVQTDAVNWGEPIVKYGGYAAVYAGKEDGRPMLLFTFDLHHSDLPLRPEFPILAAQAAQWMSGGGMQQLGQVSSGSSLDIDYAGGAVSALWELVEPTPGLENYASAAGKLEAEQGEDGLASSQTVPNIPGLYRFVEQDVKQQTIATRYAAVIGDQREFSMGLDEAPLVFTSDGWEGESGSAAAQTKSTGSQDADSLIRWIALLLVVVMLMEWGVFSRGRAI</sequence>
<evidence type="ECO:0000313" key="4">
    <source>
        <dbReference type="Proteomes" id="UP000838686"/>
    </source>
</evidence>
<accession>A0ABN8G7H0</accession>
<protein>
    <recommendedName>
        <fullName evidence="2">VWFA domain-containing protein</fullName>
    </recommendedName>
</protein>
<dbReference type="InterPro" id="IPR002035">
    <property type="entry name" value="VWF_A"/>
</dbReference>
<reference evidence="3" key="1">
    <citation type="submission" date="2022-01" db="EMBL/GenBank/DDBJ databases">
        <authorList>
            <person name="Criscuolo A."/>
        </authorList>
    </citation>
    <scope>NUCLEOTIDE SEQUENCE</scope>
    <source>
        <strain evidence="3">CIP111893</strain>
    </source>
</reference>
<dbReference type="Pfam" id="PF07584">
    <property type="entry name" value="BatA"/>
    <property type="match status" value="1"/>
</dbReference>
<dbReference type="PANTHER" id="PTHR37464:SF1">
    <property type="entry name" value="BLL2463 PROTEIN"/>
    <property type="match status" value="1"/>
</dbReference>
<dbReference type="SUPFAM" id="SSF53300">
    <property type="entry name" value="vWA-like"/>
    <property type="match status" value="1"/>
</dbReference>
<dbReference type="Proteomes" id="UP000838686">
    <property type="component" value="Unassembled WGS sequence"/>
</dbReference>
<proteinExistence type="predicted"/>
<keyword evidence="4" id="KW-1185">Reference proteome</keyword>
<comment type="caution">
    <text evidence="3">The sequence shown here is derived from an EMBL/GenBank/DDBJ whole genome shotgun (WGS) entry which is preliminary data.</text>
</comment>